<dbReference type="AlphaFoldDB" id="A0A4Q7LY95"/>
<dbReference type="SMART" id="SM00460">
    <property type="entry name" value="TGc"/>
    <property type="match status" value="1"/>
</dbReference>
<keyword evidence="5" id="KW-1185">Reference proteome</keyword>
<name>A0A4Q7LY95_9MICO</name>
<evidence type="ECO:0000259" key="3">
    <source>
        <dbReference type="SMART" id="SM00460"/>
    </source>
</evidence>
<gene>
    <name evidence="4" type="ORF">EV141_0673</name>
</gene>
<dbReference type="InterPro" id="IPR052901">
    <property type="entry name" value="Bact_TGase-like"/>
</dbReference>
<dbReference type="InterPro" id="IPR021878">
    <property type="entry name" value="TgpA_N"/>
</dbReference>
<evidence type="ECO:0000313" key="4">
    <source>
        <dbReference type="EMBL" id="RZS59447.1"/>
    </source>
</evidence>
<feature type="transmembrane region" description="Helical" evidence="2">
    <location>
        <begin position="28"/>
        <end position="50"/>
    </location>
</feature>
<dbReference type="RefSeq" id="WP_130484529.1">
    <property type="nucleotide sequence ID" value="NZ_SGWW01000001.1"/>
</dbReference>
<feature type="domain" description="Transglutaminase-like" evidence="3">
    <location>
        <begin position="480"/>
        <end position="552"/>
    </location>
</feature>
<dbReference type="PANTHER" id="PTHR42736:SF1">
    <property type="entry name" value="PROTEIN-GLUTAMINE GAMMA-GLUTAMYLTRANSFERASE"/>
    <property type="match status" value="1"/>
</dbReference>
<dbReference type="Proteomes" id="UP000293519">
    <property type="component" value="Unassembled WGS sequence"/>
</dbReference>
<dbReference type="PANTHER" id="PTHR42736">
    <property type="entry name" value="PROTEIN-GLUTAMINE GAMMA-GLUTAMYLTRANSFERASE"/>
    <property type="match status" value="1"/>
</dbReference>
<keyword evidence="2" id="KW-1133">Transmembrane helix</keyword>
<dbReference type="Pfam" id="PF01841">
    <property type="entry name" value="Transglut_core"/>
    <property type="match status" value="1"/>
</dbReference>
<dbReference type="EMBL" id="SGWW01000001">
    <property type="protein sequence ID" value="RZS59447.1"/>
    <property type="molecule type" value="Genomic_DNA"/>
</dbReference>
<keyword evidence="2" id="KW-0812">Transmembrane</keyword>
<evidence type="ECO:0000256" key="2">
    <source>
        <dbReference type="SAM" id="Phobius"/>
    </source>
</evidence>
<dbReference type="InterPro" id="IPR002931">
    <property type="entry name" value="Transglutaminase-like"/>
</dbReference>
<dbReference type="Gene3D" id="3.10.620.30">
    <property type="match status" value="1"/>
</dbReference>
<feature type="transmembrane region" description="Helical" evidence="2">
    <location>
        <begin position="171"/>
        <end position="188"/>
    </location>
</feature>
<evidence type="ECO:0000313" key="5">
    <source>
        <dbReference type="Proteomes" id="UP000293519"/>
    </source>
</evidence>
<feature type="transmembrane region" description="Helical" evidence="2">
    <location>
        <begin position="56"/>
        <end position="74"/>
    </location>
</feature>
<feature type="region of interest" description="Disordered" evidence="1">
    <location>
        <begin position="1"/>
        <end position="24"/>
    </location>
</feature>
<dbReference type="Pfam" id="PF11992">
    <property type="entry name" value="TgpA_N"/>
    <property type="match status" value="1"/>
</dbReference>
<keyword evidence="2" id="KW-0472">Membrane</keyword>
<comment type="caution">
    <text evidence="4">The sequence shown here is derived from an EMBL/GenBank/DDBJ whole genome shotgun (WGS) entry which is preliminary data.</text>
</comment>
<dbReference type="OrthoDB" id="9804023at2"/>
<feature type="compositionally biased region" description="Low complexity" evidence="1">
    <location>
        <begin position="9"/>
        <end position="24"/>
    </location>
</feature>
<accession>A0A4Q7LY95</accession>
<feature type="transmembrane region" description="Helical" evidence="2">
    <location>
        <begin position="145"/>
        <end position="164"/>
    </location>
</feature>
<feature type="transmembrane region" description="Helical" evidence="2">
    <location>
        <begin position="194"/>
        <end position="211"/>
    </location>
</feature>
<feature type="region of interest" description="Disordered" evidence="1">
    <location>
        <begin position="565"/>
        <end position="594"/>
    </location>
</feature>
<proteinExistence type="predicted"/>
<feature type="transmembrane region" description="Helical" evidence="2">
    <location>
        <begin position="223"/>
        <end position="243"/>
    </location>
</feature>
<feature type="transmembrane region" description="Helical" evidence="2">
    <location>
        <begin position="640"/>
        <end position="662"/>
    </location>
</feature>
<dbReference type="InterPro" id="IPR038765">
    <property type="entry name" value="Papain-like_cys_pep_sf"/>
</dbReference>
<reference evidence="4 5" key="1">
    <citation type="journal article" date="2015" name="Stand. Genomic Sci.">
        <title>Genomic Encyclopedia of Bacterial and Archaeal Type Strains, Phase III: the genomes of soil and plant-associated and newly described type strains.</title>
        <authorList>
            <person name="Whitman W.B."/>
            <person name="Woyke T."/>
            <person name="Klenk H.P."/>
            <person name="Zhou Y."/>
            <person name="Lilburn T.G."/>
            <person name="Beck B.J."/>
            <person name="De Vos P."/>
            <person name="Vandamme P."/>
            <person name="Eisen J.A."/>
            <person name="Garrity G."/>
            <person name="Hugenholtz P."/>
            <person name="Kyrpides N.C."/>
        </authorList>
    </citation>
    <scope>NUCLEOTIDE SEQUENCE [LARGE SCALE GENOMIC DNA]</scope>
    <source>
        <strain evidence="4 5">CV2</strain>
    </source>
</reference>
<evidence type="ECO:0000256" key="1">
    <source>
        <dbReference type="SAM" id="MobiDB-lite"/>
    </source>
</evidence>
<organism evidence="4 5">
    <name type="scientific">Microcella putealis</name>
    <dbReference type="NCBI Taxonomy" id="337005"/>
    <lineage>
        <taxon>Bacteria</taxon>
        <taxon>Bacillati</taxon>
        <taxon>Actinomycetota</taxon>
        <taxon>Actinomycetes</taxon>
        <taxon>Micrococcales</taxon>
        <taxon>Microbacteriaceae</taxon>
        <taxon>Microcella</taxon>
    </lineage>
</organism>
<dbReference type="SUPFAM" id="SSF54001">
    <property type="entry name" value="Cysteine proteinases"/>
    <property type="match status" value="1"/>
</dbReference>
<sequence>MTALAPEMRPSATSRAGRPPRSARPAPTAWWLSVAVLVAIGAALSSLSVLLAEGGWYGLTMIVSAIAVAASAVVRRVVPVWRGFWALTAGLVALFVAVLVRFALDTTVLLVVPTPETFARFSVLIRDGELSIVEQAVPAIADEGLRFLLVTGVGLLAVIADAVVAGTRRPALLAIPLLGLFAIPVIVVPGALPLGSVLATAAAFLVVLALHRPASSTGGAATARLAAAVGAVLVAAVVVPGLLPTAVTGDTPAGTGPASLVTGVNPVIELGDDLRRSNPVEALRYSTDAESGVYLTLSHLAVFEGQEVQPLDDAPGEEPLSTLEGPLWLPDSVETRELRTRIEVASLRTQWLPLPSAPTTVAGLDDGWIVDPEGVTVRAAAGVSRADVYTVVSLEAAPTTEQLRAATVTEAELAAYRQLPDALDPSIQEAALEATAEARTPYEQALALQRFFTGGAFQYSEDAPVEGGYDGTGADIVAQFLVERSGYCVHFSSAMALMARTLDIPSRIAVGFLPGVPNPQAPGQFIVSSDSLHAWPELHFDGLGWVRFEPTPSLGTIPDYALDEVPIGEDAPLPPGEDEPLPDPDTPTESIDPVDPEVTDPGEEITDGDIPGLVDGSVDGGDDATGIAAVLADPVIRSTLIVAALVIVLGGLLVTPAVWRAVRRRRRMHARDPLDAWREVRDTARDLGLPAEATRTVRELAVRWSVDVAVLAPLVTALEARAYDDPRRTVEAPPIDGVLAALRAARPWWRRVLAVMAPRSLTDREPDDARVALPALERLSAP</sequence>
<protein>
    <submittedName>
        <fullName evidence="4">Transglutaminase superfamily protein</fullName>
    </submittedName>
</protein>
<feature type="transmembrane region" description="Helical" evidence="2">
    <location>
        <begin position="83"/>
        <end position="104"/>
    </location>
</feature>